<dbReference type="CDD" id="cd00038">
    <property type="entry name" value="CAP_ED"/>
    <property type="match status" value="1"/>
</dbReference>
<feature type="domain" description="Cyclic nucleotide-binding" evidence="2">
    <location>
        <begin position="151"/>
        <end position="227"/>
    </location>
</feature>
<feature type="compositionally biased region" description="Gly residues" evidence="1">
    <location>
        <begin position="710"/>
        <end position="724"/>
    </location>
</feature>
<feature type="compositionally biased region" description="Low complexity" evidence="1">
    <location>
        <begin position="1202"/>
        <end position="1215"/>
    </location>
</feature>
<feature type="region of interest" description="Disordered" evidence="1">
    <location>
        <begin position="616"/>
        <end position="769"/>
    </location>
</feature>
<dbReference type="PANTHER" id="PTHR23011:SF28">
    <property type="entry name" value="CYCLIC NUCLEOTIDE-BINDING DOMAIN CONTAINING PROTEIN"/>
    <property type="match status" value="1"/>
</dbReference>
<feature type="compositionally biased region" description="Polar residues" evidence="1">
    <location>
        <begin position="1408"/>
        <end position="1419"/>
    </location>
</feature>
<dbReference type="EMBL" id="GL378346">
    <property type="protein sequence ID" value="EFJ47193.1"/>
    <property type="molecule type" value="Genomic_DNA"/>
</dbReference>
<proteinExistence type="predicted"/>
<feature type="compositionally biased region" description="Polar residues" evidence="1">
    <location>
        <begin position="692"/>
        <end position="703"/>
    </location>
</feature>
<feature type="region of interest" description="Disordered" evidence="1">
    <location>
        <begin position="1434"/>
        <end position="1462"/>
    </location>
</feature>
<dbReference type="InterPro" id="IPR014710">
    <property type="entry name" value="RmlC-like_jellyroll"/>
</dbReference>
<dbReference type="PROSITE" id="PS50042">
    <property type="entry name" value="CNMP_BINDING_3"/>
    <property type="match status" value="2"/>
</dbReference>
<feature type="region of interest" description="Disordered" evidence="1">
    <location>
        <begin position="428"/>
        <end position="447"/>
    </location>
</feature>
<sequence length="1529" mass="155613">MDIGHGKYSIVLVKLRSREMKCGGVDCASREKKDKEQMGELWPVVITSTIHATKGLERPVVFVARWTHYVHGELRPVGCSAIALPSDAGVVERRMLHDFQDSVSLRSRRHKSERRWKPGGDQAFTESSARPAQRTADDVAQLVAFLSEQPFFTGLSPSSLELLSTCMGLQYAAPGEVVLHVGELTDRMYVLLSGSCWVVRHSRREGFEPQPPQQLMPGQAVGLLCLYPMPTFALTLLCPTRPQALCEAALVVSGRRSDSAVTVEATPFPSALAAAVGGAEDEGAGTSGETGQEASGGGGEERGSSSCGGKRNGGAALLVMTRVAWNDMCARAPSKRTLEQSEDLAALLRLVLPGLCSASSGPVLRAMSESAFLRHLPPGTIMFEEATRAEAQFLVLAGGVEMHLRHRRQGAANRAALRSALRSAVAAARGRSARGNAKGGGDAQPKSIRQKIEEERRARAQIKQSLALQREGLRTPKAHSSRVSGARQVEEEFKKWMLEFLSRVGLCEKRSGDTATAGDGDGGSSTGGRSRTGLSRTVSIKAANAWRRAAAKALAAGGDDDDHGVRPSIDRKDTTLLEYERRKMEEAGGLKDVGNMLGGAAARKAYMRGLAAKDGGMYEDDDPQEEEGRHTGAGLATQASRKAGGVHWDTQQEPGRDNKAGEEEPDVDVDEEEEGDPYIDAVEKVMGIAKQESGSADNGKMSTGSSAVAGQGGSGSGVGGGGGDPDADAEDQRTAEDVDLLQLNGGDDAATAGGVGTSTSGSAASGPGPDDVVDDACEEHLEQLYGPCGGRVEVGQVAGELPAMLLDRSKRGGAQRTRRAHSAIAGPLGADVLVVALDALRRGHEAVRDDLVSERLAVLTSLEPLRGLSDEHQAQLALGATVVSLGGNQVVVRQGQDVDALFVVLEGEVRLLDDPDITPSAPPPPQQSQQPSAAMAAGAGASTSGATATSCGAGAGTAATAPDSPFRSATAAAGGGKLMSIKIRRAAAALAALTLLGPGGSFGENVLGYPEDVAAAAAKAESWEDNGAEAAVPTSQYLATAMTSRPTKLLVMPRSLLLKYGYLRSSLPPFAQLRREAINGRRKQLRAGVQNRPAAAATGSSATTTVAPAAVSSGNVGSTAAAAAGTAVQSAGAMALGSFQTPRPPPLRPSEVLEQLGFKPVLRRMYNAGAKIGTSGGGSSGSGPNSAAAIASGGTARTPNPAAASAGSVSSSNGNSGTGSGIGVPNPLPSPLPHPLSNGLAATTAAAAVGVDRQHRRDLLAASALAANNPQSLSNAIARARGEDISSLPVVIHSFTAAAAAAQSGYRATADGASTASELAVPSVNVGLALPTPFSSSAAARMRPLRLSVSGVGTFVADSNTPSPIRRSSLSGGMLVNGSVGGGGGGSSGGVSIPALASPSPLRGSGGTVRTPSSSTSAPNPHVASVQLPRLSVAGNSSSGSVTPLTAGGGSGNGRALARPSLPGEPFLARLEAVEASPKSCSPQASGPSQNPGRSASSGSIGGGGSGGGGAAVTLLGQRSGGYQPVARA</sequence>
<feature type="region of interest" description="Disordered" evidence="1">
    <location>
        <begin position="274"/>
        <end position="309"/>
    </location>
</feature>
<dbReference type="OrthoDB" id="546434at2759"/>
<keyword evidence="4" id="KW-1185">Reference proteome</keyword>
<feature type="region of interest" description="Disordered" evidence="1">
    <location>
        <begin position="1173"/>
        <end position="1237"/>
    </location>
</feature>
<dbReference type="Proteomes" id="UP000001058">
    <property type="component" value="Unassembled WGS sequence"/>
</dbReference>
<feature type="compositionally biased region" description="Low complexity" evidence="1">
    <location>
        <begin position="527"/>
        <end position="536"/>
    </location>
</feature>
<name>D8TZJ3_VOLCA</name>
<feature type="domain" description="Cyclic nucleotide-binding" evidence="2">
    <location>
        <begin position="864"/>
        <end position="912"/>
    </location>
</feature>
<feature type="compositionally biased region" description="Gly residues" evidence="1">
    <location>
        <begin position="1500"/>
        <end position="1511"/>
    </location>
</feature>
<feature type="compositionally biased region" description="Polar residues" evidence="1">
    <location>
        <begin position="1434"/>
        <end position="1444"/>
    </location>
</feature>
<feature type="compositionally biased region" description="Low complexity" evidence="1">
    <location>
        <begin position="1093"/>
        <end position="1104"/>
    </location>
</feature>
<evidence type="ECO:0000313" key="3">
    <source>
        <dbReference type="EMBL" id="EFJ47193.1"/>
    </source>
</evidence>
<protein>
    <recommendedName>
        <fullName evidence="2">Cyclic nucleotide-binding domain-containing protein</fullName>
    </recommendedName>
</protein>
<feature type="region of interest" description="Disordered" evidence="1">
    <location>
        <begin position="913"/>
        <end position="969"/>
    </location>
</feature>
<accession>D8TZJ3</accession>
<dbReference type="RefSeq" id="XP_002951742.1">
    <property type="nucleotide sequence ID" value="XM_002951696.1"/>
</dbReference>
<dbReference type="KEGG" id="vcn:VOLCADRAFT_92391"/>
<dbReference type="InParanoid" id="D8TZJ3"/>
<feature type="compositionally biased region" description="Low complexity" evidence="1">
    <location>
        <begin position="927"/>
        <end position="961"/>
    </location>
</feature>
<feature type="region of interest" description="Disordered" evidence="1">
    <location>
        <begin position="110"/>
        <end position="132"/>
    </location>
</feature>
<dbReference type="GeneID" id="9615826"/>
<reference evidence="3 4" key="1">
    <citation type="journal article" date="2010" name="Science">
        <title>Genomic analysis of organismal complexity in the multicellular green alga Volvox carteri.</title>
        <authorList>
            <person name="Prochnik S.E."/>
            <person name="Umen J."/>
            <person name="Nedelcu A.M."/>
            <person name="Hallmann A."/>
            <person name="Miller S.M."/>
            <person name="Nishii I."/>
            <person name="Ferris P."/>
            <person name="Kuo A."/>
            <person name="Mitros T."/>
            <person name="Fritz-Laylin L.K."/>
            <person name="Hellsten U."/>
            <person name="Chapman J."/>
            <person name="Simakov O."/>
            <person name="Rensing S.A."/>
            <person name="Terry A."/>
            <person name="Pangilinan J."/>
            <person name="Kapitonov V."/>
            <person name="Jurka J."/>
            <person name="Salamov A."/>
            <person name="Shapiro H."/>
            <person name="Schmutz J."/>
            <person name="Grimwood J."/>
            <person name="Lindquist E."/>
            <person name="Lucas S."/>
            <person name="Grigoriev I.V."/>
            <person name="Schmitt R."/>
            <person name="Kirk D."/>
            <person name="Rokhsar D.S."/>
        </authorList>
    </citation>
    <scope>NUCLEOTIDE SEQUENCE [LARGE SCALE GENOMIC DNA]</scope>
    <source>
        <strain evidence="4">f. Nagariensis / Eve</strain>
    </source>
</reference>
<feature type="region of interest" description="Disordered" evidence="1">
    <location>
        <begin position="1381"/>
        <end position="1422"/>
    </location>
</feature>
<dbReference type="InterPro" id="IPR000595">
    <property type="entry name" value="cNMP-bd_dom"/>
</dbReference>
<feature type="compositionally biased region" description="Polar residues" evidence="1">
    <location>
        <begin position="1479"/>
        <end position="1492"/>
    </location>
</feature>
<feature type="region of interest" description="Disordered" evidence="1">
    <location>
        <begin position="511"/>
        <end position="536"/>
    </location>
</feature>
<dbReference type="SMART" id="SM00100">
    <property type="entry name" value="cNMP"/>
    <property type="match status" value="2"/>
</dbReference>
<feature type="compositionally biased region" description="Low complexity" evidence="1">
    <location>
        <begin position="1182"/>
        <end position="1194"/>
    </location>
</feature>
<dbReference type="STRING" id="3068.D8TZJ3"/>
<dbReference type="Gene3D" id="2.60.120.10">
    <property type="entry name" value="Jelly Rolls"/>
    <property type="match status" value="2"/>
</dbReference>
<feature type="region of interest" description="Disordered" evidence="1">
    <location>
        <begin position="1084"/>
        <end position="1104"/>
    </location>
</feature>
<dbReference type="SUPFAM" id="SSF51206">
    <property type="entry name" value="cAMP-binding domain-like"/>
    <property type="match status" value="2"/>
</dbReference>
<feature type="compositionally biased region" description="Acidic residues" evidence="1">
    <location>
        <begin position="663"/>
        <end position="677"/>
    </location>
</feature>
<evidence type="ECO:0000259" key="2">
    <source>
        <dbReference type="PROSITE" id="PS50042"/>
    </source>
</evidence>
<gene>
    <name evidence="3" type="ORF">VOLCADRAFT_92391</name>
</gene>
<organism evidence="4">
    <name type="scientific">Volvox carteri f. nagariensis</name>
    <dbReference type="NCBI Taxonomy" id="3068"/>
    <lineage>
        <taxon>Eukaryota</taxon>
        <taxon>Viridiplantae</taxon>
        <taxon>Chlorophyta</taxon>
        <taxon>core chlorophytes</taxon>
        <taxon>Chlorophyceae</taxon>
        <taxon>CS clade</taxon>
        <taxon>Chlamydomonadales</taxon>
        <taxon>Volvocaceae</taxon>
        <taxon>Volvox</taxon>
    </lineage>
</organism>
<dbReference type="PANTHER" id="PTHR23011">
    <property type="entry name" value="CYCLIC NUCLEOTIDE-BINDING DOMAIN CONTAINING PROTEIN"/>
    <property type="match status" value="1"/>
</dbReference>
<dbReference type="InterPro" id="IPR018490">
    <property type="entry name" value="cNMP-bd_dom_sf"/>
</dbReference>
<feature type="region of interest" description="Disordered" evidence="1">
    <location>
        <begin position="1474"/>
        <end position="1529"/>
    </location>
</feature>
<feature type="compositionally biased region" description="Low complexity" evidence="1">
    <location>
        <begin position="745"/>
        <end position="769"/>
    </location>
</feature>
<evidence type="ECO:0000256" key="1">
    <source>
        <dbReference type="SAM" id="MobiDB-lite"/>
    </source>
</evidence>
<evidence type="ECO:0000313" key="4">
    <source>
        <dbReference type="Proteomes" id="UP000001058"/>
    </source>
</evidence>